<reference evidence="1" key="1">
    <citation type="submission" date="2021-05" db="EMBL/GenBank/DDBJ databases">
        <authorList>
            <person name="Pan Q."/>
            <person name="Jouanno E."/>
            <person name="Zahm M."/>
            <person name="Klopp C."/>
            <person name="Cabau C."/>
            <person name="Louis A."/>
            <person name="Berthelot C."/>
            <person name="Parey E."/>
            <person name="Roest Crollius H."/>
            <person name="Montfort J."/>
            <person name="Robinson-Rechavi M."/>
            <person name="Bouchez O."/>
            <person name="Lampietro C."/>
            <person name="Lopez Roques C."/>
            <person name="Donnadieu C."/>
            <person name="Postlethwait J."/>
            <person name="Bobe J."/>
            <person name="Dillon D."/>
            <person name="Chandos A."/>
            <person name="von Hippel F."/>
            <person name="Guiguen Y."/>
        </authorList>
    </citation>
    <scope>NUCLEOTIDE SEQUENCE</scope>
    <source>
        <strain evidence="1">YG-Jan2019</strain>
    </source>
</reference>
<sequence>MLEFGEKTHEVSMTALRLLQRMKRDWMHTGRRPSGLCGAALLVAARMHEFRRTVKDVIGVVKVCEATLRKRLTEFEDTPTSQLTIDEFMRVDLEQECDPPSFTAGQRKVKLQQLEQELAKKLDEVQGEISLYRDEIETELQISRPKARGVYAAYVKETDPLDEVFSQASCSSPTEVDPEEDEELEAVAQHFNQDYICQVIQGELEGGEVEGERGTAEPPPPPPPPTVGPSLSSILGPLPSAASLGLCESIQECIVDDKDSDDKSGKGELDLEGIDDNEIERYILNDKEVRIKTELWMKQNEDYLKEQKEKEARIAKEKEQGTYKEKPKKTSKKREPIRASTAGEAIEKMLEQKKISSKINYDVLLDLNSKGGHAKSSSAPPTPDDEPPAGAPGRKRLTRRKKQPNKTNLSLATTASIMGKRLRPLISSTPKKKRASSQVTPNLTPAATPSRPNMSSPSTHTPVPPGPTLEENDPVANDEAAREEEEEEEEEVEEPCVSALQLLGGNDYGCEAEEEEVF</sequence>
<accession>A0ACC2H084</accession>
<comment type="caution">
    <text evidence="1">The sequence shown here is derived from an EMBL/GenBank/DDBJ whole genome shotgun (WGS) entry which is preliminary data.</text>
</comment>
<gene>
    <name evidence="1" type="ORF">DPEC_G00086750</name>
</gene>
<evidence type="ECO:0000313" key="2">
    <source>
        <dbReference type="Proteomes" id="UP001157502"/>
    </source>
</evidence>
<protein>
    <submittedName>
        <fullName evidence="1">Uncharacterized protein</fullName>
    </submittedName>
</protein>
<name>A0ACC2H084_DALPE</name>
<keyword evidence="2" id="KW-1185">Reference proteome</keyword>
<proteinExistence type="predicted"/>
<dbReference type="Proteomes" id="UP001157502">
    <property type="component" value="Chromosome 7"/>
</dbReference>
<dbReference type="EMBL" id="CM055734">
    <property type="protein sequence ID" value="KAJ8009232.1"/>
    <property type="molecule type" value="Genomic_DNA"/>
</dbReference>
<organism evidence="1 2">
    <name type="scientific">Dallia pectoralis</name>
    <name type="common">Alaska blackfish</name>
    <dbReference type="NCBI Taxonomy" id="75939"/>
    <lineage>
        <taxon>Eukaryota</taxon>
        <taxon>Metazoa</taxon>
        <taxon>Chordata</taxon>
        <taxon>Craniata</taxon>
        <taxon>Vertebrata</taxon>
        <taxon>Euteleostomi</taxon>
        <taxon>Actinopterygii</taxon>
        <taxon>Neopterygii</taxon>
        <taxon>Teleostei</taxon>
        <taxon>Protacanthopterygii</taxon>
        <taxon>Esociformes</taxon>
        <taxon>Umbridae</taxon>
        <taxon>Dallia</taxon>
    </lineage>
</organism>
<evidence type="ECO:0000313" key="1">
    <source>
        <dbReference type="EMBL" id="KAJ8009232.1"/>
    </source>
</evidence>